<evidence type="ECO:0000256" key="9">
    <source>
        <dbReference type="ARBA" id="ARBA00023136"/>
    </source>
</evidence>
<keyword evidence="7" id="KW-0067">ATP-binding</keyword>
<dbReference type="CDD" id="cd18580">
    <property type="entry name" value="ABC_6TM_ABCC_D2"/>
    <property type="match status" value="1"/>
</dbReference>
<keyword evidence="4 11" id="KW-0812">Transmembrane</keyword>
<dbReference type="CDD" id="cd18579">
    <property type="entry name" value="ABC_6TM_ABCC_D1"/>
    <property type="match status" value="1"/>
</dbReference>
<evidence type="ECO:0000313" key="14">
    <source>
        <dbReference type="EMBL" id="ELP89391.1"/>
    </source>
</evidence>
<dbReference type="InterPro" id="IPR044746">
    <property type="entry name" value="ABCC_6TM_D1"/>
</dbReference>
<keyword evidence="5" id="KW-0677">Repeat</keyword>
<sequence>MTIEDNAFFQWFADDYKPRFFDTQEEDLTAYLYAFVMSLFTLFMFGPLMYRLFYVLFLPKTTTPKSISWLFIIRICSMLILFVISFIHALVPLCYKLLDTSIYDEAKYVDTNEGYAYYLIIPNAILSIEWLIVMVDFYIEKKRSVFFGTFIQLFILGVMSIQLLFVKTETTYKPEKTLVAWMNYLYRITFWVQVLCEVILGFSMLMKQDNRFINPEYKRVVSNNKEELDADRSYSGEEKDGEKESYGSSIHFTPMTNNVSQSYQNDTLALLRNNQPVDSRAKPKRSFGARVKHWFDFLTFSNITELLGFKRGYQKGMTMDVSDIDELDINNRANYLIRQFEVAWEKAKQKPKPKLLRVMFRLNAKPMLIAIIPRILYDITLFIPIVAQKVMIEFGLAWSDIKNGSSGLSSGSLTNEDIADMLPASDQKWFGILFGFLVIIISAFSSFMGQYFTFITTVVGQKMRSTLVMEMYEKVFSMNAKSQSTTPHGQILNMMSVDANCVNDMCSQVHLLWSCTLEVIVSIVWLFCVVQWTACAGLVIMFIACFLNVVLAKFIVNQMKQLMIIKDTRVKLMTEVLNAIKTVKVMVWERHLHGQLHDTRKKEVKRILWVIAFRSCMNFIVWAIPPAVSFATYGILTIIAGGDANALGPEEAFLTLGLFNIMRLPLIRFPKLLNDTMQGVTSLRRIQEFLMKGEDQKDRDADNVIAAVETAAPDAPSIAVEHATYTWEDNDSTALSDINFTAKKGQLIGIIGEVGCGKSAFFRSLLGNLHKTNGMALYNGKIGYVAQNAWVQNLTVHDNVVFGKKHNNDVYEKVVAACELRNDLENFPGADQMEVGIGGSNLSGGQKQRLALARAAYQNADIYLLDDCLSAVDANVGQNIFNNCIKGILREKTRVLITQTFQYLPECDYIYVMKNNTFVEQGTFEELHAQQGSEFMRLYSNYAANVSHQDEHGKRILKRKLKKGVKVSQLIAKENVQNAGDAKAMWTYIKYGGYFYFAMVVFFFFISSFMLIGSNFWLVIWTDPTKRASHDLTKDMDGYTLMGTYGVIVLIVLVLITVRFICLGAFNGKASINLHFDALNRVLNSPMSFFQATPIGRILTRFSENLFVVDDKINLSLAQFMASVMLSLVTIGVTVASSPMMISVFAIATYWFFYVYIWYMTYAQQLLRLDIIYRSPLYNSFQETLLGLDTIKVMHNERRFTSILSNKLNKQQKIYYANNVCQRWLGVRVEMIGCVGLGSVIIFSAIQIASTSPSLVALLIMYMFQFNHIMNQLIQSSVEVQMASTAVAAVCDYLDLPSERGITEDDPTVTGRVGPNWPEQGDVKFENLTMTYSAELPPAVNDLTVHVNPGESVGIVGRTGAGKSSIMVALFRLYEPTSGCVIIDGVNTSTLSLETLRSRLCVIPQEPVLFRGTLRKNLDVLGKHTDEEMIQALQDVNMKESLFSKGDGLNLEIAEGGANFSIGERQLICLARSTMFMIAHRLHTILTCDKVLMLEKGHVVGFGQPDELKKTCAEFASLVSKTGLGGEHSDEQEDHKEEKDVKPKDEVKQETKEEKLVDVPEVKAVEPPKSPSIL</sequence>
<feature type="transmembrane region" description="Helical" evidence="11">
    <location>
        <begin position="429"/>
        <end position="454"/>
    </location>
</feature>
<feature type="transmembrane region" description="Helical" evidence="11">
    <location>
        <begin position="69"/>
        <end position="95"/>
    </location>
</feature>
<comment type="subcellular location">
    <subcellularLocation>
        <location evidence="1">Membrane</location>
        <topology evidence="1">Multi-pass membrane protein</topology>
    </subcellularLocation>
</comment>
<keyword evidence="6" id="KW-0547">Nucleotide-binding</keyword>
<dbReference type="Pfam" id="PF00664">
    <property type="entry name" value="ABC_membrane"/>
    <property type="match status" value="2"/>
</dbReference>
<feature type="domain" description="ABC transmembrane type-1" evidence="13">
    <location>
        <begin position="418"/>
        <end position="678"/>
    </location>
</feature>
<dbReference type="SUPFAM" id="SSF90123">
    <property type="entry name" value="ABC transporter transmembrane region"/>
    <property type="match status" value="2"/>
</dbReference>
<feature type="transmembrane region" description="Helical" evidence="11">
    <location>
        <begin position="367"/>
        <end position="387"/>
    </location>
</feature>
<dbReference type="OrthoDB" id="6500128at2759"/>
<dbReference type="FunFam" id="3.40.50.300:FF:000997">
    <property type="entry name" value="Multidrug resistance-associated protein 1"/>
    <property type="match status" value="1"/>
</dbReference>
<dbReference type="FunFam" id="1.20.1560.10:FF:000013">
    <property type="entry name" value="ABC transporter C family member 2"/>
    <property type="match status" value="1"/>
</dbReference>
<evidence type="ECO:0000259" key="13">
    <source>
        <dbReference type="PROSITE" id="PS50929"/>
    </source>
</evidence>
<comment type="similarity">
    <text evidence="2">Belongs to the ABC transporter superfamily. ABCC family. Conjugate transporter (TC 3.A.1.208) subfamily.</text>
</comment>
<feature type="transmembrane region" description="Helical" evidence="11">
    <location>
        <begin position="115"/>
        <end position="133"/>
    </location>
</feature>
<dbReference type="GO" id="GO:0140359">
    <property type="term" value="F:ABC-type transporter activity"/>
    <property type="evidence" value="ECO:0007669"/>
    <property type="project" value="InterPro"/>
</dbReference>
<dbReference type="Gene3D" id="3.40.50.300">
    <property type="entry name" value="P-loop containing nucleotide triphosphate hydrolases"/>
    <property type="match status" value="3"/>
</dbReference>
<dbReference type="FunFam" id="3.40.50.300:FF:000163">
    <property type="entry name" value="Multidrug resistance-associated protein member 4"/>
    <property type="match status" value="1"/>
</dbReference>
<dbReference type="PROSITE" id="PS00211">
    <property type="entry name" value="ABC_TRANSPORTER_1"/>
    <property type="match status" value="1"/>
</dbReference>
<gene>
    <name evidence="14" type="ORF">EIN_389760</name>
</gene>
<organism evidence="14 15">
    <name type="scientific">Entamoeba invadens IP1</name>
    <dbReference type="NCBI Taxonomy" id="370355"/>
    <lineage>
        <taxon>Eukaryota</taxon>
        <taxon>Amoebozoa</taxon>
        <taxon>Evosea</taxon>
        <taxon>Archamoebae</taxon>
        <taxon>Mastigamoebida</taxon>
        <taxon>Entamoebidae</taxon>
        <taxon>Entamoeba</taxon>
    </lineage>
</organism>
<dbReference type="PROSITE" id="PS50893">
    <property type="entry name" value="ABC_TRANSPORTER_2"/>
    <property type="match status" value="2"/>
</dbReference>
<feature type="transmembrane region" description="Helical" evidence="11">
    <location>
        <begin position="1042"/>
        <end position="1066"/>
    </location>
</feature>
<dbReference type="RefSeq" id="XP_004256162.1">
    <property type="nucleotide sequence ID" value="XM_004256114.1"/>
</dbReference>
<dbReference type="InterPro" id="IPR027417">
    <property type="entry name" value="P-loop_NTPase"/>
</dbReference>
<feature type="transmembrane region" description="Helical" evidence="11">
    <location>
        <begin position="511"/>
        <end position="532"/>
    </location>
</feature>
<dbReference type="InterPro" id="IPR003593">
    <property type="entry name" value="AAA+_ATPase"/>
</dbReference>
<feature type="transmembrane region" description="Helical" evidence="11">
    <location>
        <begin position="538"/>
        <end position="556"/>
    </location>
</feature>
<evidence type="ECO:0000256" key="3">
    <source>
        <dbReference type="ARBA" id="ARBA00022448"/>
    </source>
</evidence>
<evidence type="ECO:0000256" key="2">
    <source>
        <dbReference type="ARBA" id="ARBA00009726"/>
    </source>
</evidence>
<dbReference type="InterPro" id="IPR011527">
    <property type="entry name" value="ABC1_TM_dom"/>
</dbReference>
<keyword evidence="8 11" id="KW-1133">Transmembrane helix</keyword>
<dbReference type="EMBL" id="KB206629">
    <property type="protein sequence ID" value="ELP89391.1"/>
    <property type="molecule type" value="Genomic_DNA"/>
</dbReference>
<dbReference type="Proteomes" id="UP000014680">
    <property type="component" value="Unassembled WGS sequence"/>
</dbReference>
<reference evidence="14 15" key="1">
    <citation type="submission" date="2012-10" db="EMBL/GenBank/DDBJ databases">
        <authorList>
            <person name="Zafar N."/>
            <person name="Inman J."/>
            <person name="Hall N."/>
            <person name="Lorenzi H."/>
            <person name="Caler E."/>
        </authorList>
    </citation>
    <scope>NUCLEOTIDE SEQUENCE [LARGE SCALE GENOMIC DNA]</scope>
    <source>
        <strain evidence="14 15">IP1</strain>
    </source>
</reference>
<feature type="region of interest" description="Disordered" evidence="10">
    <location>
        <begin position="1523"/>
        <end position="1574"/>
    </location>
</feature>
<dbReference type="CDD" id="cd03250">
    <property type="entry name" value="ABCC_MRP_domain1"/>
    <property type="match status" value="1"/>
</dbReference>
<feature type="transmembrane region" description="Helical" evidence="11">
    <location>
        <begin position="994"/>
        <end position="1022"/>
    </location>
</feature>
<feature type="domain" description="ABC transporter" evidence="12">
    <location>
        <begin position="1323"/>
        <end position="1569"/>
    </location>
</feature>
<dbReference type="KEGG" id="eiv:EIN_389760"/>
<dbReference type="GO" id="GO:0016020">
    <property type="term" value="C:membrane"/>
    <property type="evidence" value="ECO:0007669"/>
    <property type="project" value="UniProtKB-SubCell"/>
</dbReference>
<evidence type="ECO:0000256" key="11">
    <source>
        <dbReference type="SAM" id="Phobius"/>
    </source>
</evidence>
<dbReference type="VEuPathDB" id="AmoebaDB:EIN_389760"/>
<dbReference type="PANTHER" id="PTHR24223">
    <property type="entry name" value="ATP-BINDING CASSETTE SUB-FAMILY C"/>
    <property type="match status" value="1"/>
</dbReference>
<dbReference type="Gene3D" id="1.20.1560.10">
    <property type="entry name" value="ABC transporter type 1, transmembrane domain"/>
    <property type="match status" value="3"/>
</dbReference>
<dbReference type="GO" id="GO:0005524">
    <property type="term" value="F:ATP binding"/>
    <property type="evidence" value="ECO:0007669"/>
    <property type="project" value="UniProtKB-KW"/>
</dbReference>
<evidence type="ECO:0000256" key="5">
    <source>
        <dbReference type="ARBA" id="ARBA00022737"/>
    </source>
</evidence>
<dbReference type="InterPro" id="IPR050173">
    <property type="entry name" value="ABC_transporter_C-like"/>
</dbReference>
<proteinExistence type="inferred from homology"/>
<feature type="transmembrane region" description="Helical" evidence="11">
    <location>
        <begin position="1141"/>
        <end position="1159"/>
    </location>
</feature>
<feature type="transmembrane region" description="Helical" evidence="11">
    <location>
        <begin position="185"/>
        <end position="205"/>
    </location>
</feature>
<evidence type="ECO:0000259" key="12">
    <source>
        <dbReference type="PROSITE" id="PS50893"/>
    </source>
</evidence>
<feature type="domain" description="ABC transporter" evidence="12">
    <location>
        <begin position="718"/>
        <end position="940"/>
    </location>
</feature>
<feature type="transmembrane region" description="Helical" evidence="11">
    <location>
        <begin position="145"/>
        <end position="165"/>
    </location>
</feature>
<evidence type="ECO:0000256" key="6">
    <source>
        <dbReference type="ARBA" id="ARBA00022741"/>
    </source>
</evidence>
<dbReference type="SMART" id="SM00382">
    <property type="entry name" value="AAA"/>
    <property type="match status" value="2"/>
</dbReference>
<dbReference type="GeneID" id="14888442"/>
<protein>
    <submittedName>
        <fullName evidence="14">Multidrug resistance-associated protein, putative</fullName>
    </submittedName>
</protein>
<dbReference type="Pfam" id="PF00005">
    <property type="entry name" value="ABC_tran"/>
    <property type="match status" value="2"/>
</dbReference>
<keyword evidence="9 11" id="KW-0472">Membrane</keyword>
<accession>A0A0A1UB28</accession>
<dbReference type="SUPFAM" id="SSF52540">
    <property type="entry name" value="P-loop containing nucleoside triphosphate hydrolases"/>
    <property type="match status" value="2"/>
</dbReference>
<feature type="transmembrane region" description="Helical" evidence="11">
    <location>
        <begin position="1232"/>
        <end position="1264"/>
    </location>
</feature>
<dbReference type="InterPro" id="IPR044726">
    <property type="entry name" value="ABCC_6TM_D2"/>
</dbReference>
<dbReference type="InterPro" id="IPR003439">
    <property type="entry name" value="ABC_transporter-like_ATP-bd"/>
</dbReference>
<dbReference type="CDD" id="cd03244">
    <property type="entry name" value="ABCC_MRP_domain2"/>
    <property type="match status" value="1"/>
</dbReference>
<dbReference type="PROSITE" id="PS50929">
    <property type="entry name" value="ABC_TM1F"/>
    <property type="match status" value="2"/>
</dbReference>
<feature type="compositionally biased region" description="Basic and acidic residues" evidence="10">
    <location>
        <begin position="1527"/>
        <end position="1566"/>
    </location>
</feature>
<feature type="domain" description="ABC transmembrane type-1" evidence="13">
    <location>
        <begin position="998"/>
        <end position="1282"/>
    </location>
</feature>
<dbReference type="PANTHER" id="PTHR24223:SF456">
    <property type="entry name" value="MULTIDRUG RESISTANCE-ASSOCIATED PROTEIN LETHAL(2)03659"/>
    <property type="match status" value="1"/>
</dbReference>
<evidence type="ECO:0000256" key="8">
    <source>
        <dbReference type="ARBA" id="ARBA00022989"/>
    </source>
</evidence>
<evidence type="ECO:0000313" key="15">
    <source>
        <dbReference type="Proteomes" id="UP000014680"/>
    </source>
</evidence>
<evidence type="ECO:0000256" key="1">
    <source>
        <dbReference type="ARBA" id="ARBA00004141"/>
    </source>
</evidence>
<evidence type="ECO:0000256" key="4">
    <source>
        <dbReference type="ARBA" id="ARBA00022692"/>
    </source>
</evidence>
<feature type="transmembrane region" description="Helical" evidence="11">
    <location>
        <begin position="607"/>
        <end position="640"/>
    </location>
</feature>
<evidence type="ECO:0000256" key="7">
    <source>
        <dbReference type="ARBA" id="ARBA00022840"/>
    </source>
</evidence>
<evidence type="ECO:0000256" key="10">
    <source>
        <dbReference type="SAM" id="MobiDB-lite"/>
    </source>
</evidence>
<dbReference type="GO" id="GO:0016887">
    <property type="term" value="F:ATP hydrolysis activity"/>
    <property type="evidence" value="ECO:0007669"/>
    <property type="project" value="InterPro"/>
</dbReference>
<name>A0A0A1UB28_ENTIV</name>
<feature type="transmembrane region" description="Helical" evidence="11">
    <location>
        <begin position="30"/>
        <end position="57"/>
    </location>
</feature>
<keyword evidence="15" id="KW-1185">Reference proteome</keyword>
<dbReference type="OMA" id="KNPRQGA"/>
<keyword evidence="3" id="KW-0813">Transport</keyword>
<dbReference type="InterPro" id="IPR017871">
    <property type="entry name" value="ABC_transporter-like_CS"/>
</dbReference>
<feature type="transmembrane region" description="Helical" evidence="11">
    <location>
        <begin position="1115"/>
        <end position="1135"/>
    </location>
</feature>
<feature type="transmembrane region" description="Helical" evidence="11">
    <location>
        <begin position="652"/>
        <end position="669"/>
    </location>
</feature>
<dbReference type="InterPro" id="IPR036640">
    <property type="entry name" value="ABC1_TM_sf"/>
</dbReference>